<gene>
    <name evidence="1" type="ORF">HHL17_20520</name>
</gene>
<evidence type="ECO:0000313" key="1">
    <source>
        <dbReference type="EMBL" id="NML39596.1"/>
    </source>
</evidence>
<dbReference type="EMBL" id="JABBGC010000002">
    <property type="protein sequence ID" value="NML39596.1"/>
    <property type="molecule type" value="Genomic_DNA"/>
</dbReference>
<name>A0A848GMF9_9BACT</name>
<dbReference type="RefSeq" id="WP_169226659.1">
    <property type="nucleotide sequence ID" value="NZ_JABBGC010000002.1"/>
</dbReference>
<evidence type="ECO:0000313" key="2">
    <source>
        <dbReference type="Proteomes" id="UP000583266"/>
    </source>
</evidence>
<proteinExistence type="predicted"/>
<reference evidence="1 2" key="1">
    <citation type="submission" date="2020-04" db="EMBL/GenBank/DDBJ databases">
        <title>Chitinophaga sp. G-6-1-13 sp. nov., isolated from soil.</title>
        <authorList>
            <person name="Dahal R.H."/>
            <person name="Chaudhary D.K."/>
        </authorList>
    </citation>
    <scope>NUCLEOTIDE SEQUENCE [LARGE SCALE GENOMIC DNA]</scope>
    <source>
        <strain evidence="1 2">G-6-1-13</strain>
    </source>
</reference>
<protein>
    <submittedName>
        <fullName evidence="1">Uncharacterized protein</fullName>
    </submittedName>
</protein>
<comment type="caution">
    <text evidence="1">The sequence shown here is derived from an EMBL/GenBank/DDBJ whole genome shotgun (WGS) entry which is preliminary data.</text>
</comment>
<sequence length="229" mass="26479">MTTLALRKEIVQTKKIIGTELSRLQQAFYDEDMLQCYKDDNEEDLYREQFDFFEITAIEYASFNKIIGLGHFDINTFTALLSHKLKELFTIIGAQELIIISHLKLDFFGNNNNGFKPLVNAYSLLERTVGKRTYKEAFMVDLDNLPEFIEILFWITRCDPTAPEYIFLFDKDEKVQLLLCKYGNIHLTEFGSEVLTASMLASLGWEIIEGAEFDNFTDDGKISGRKSNM</sequence>
<organism evidence="1 2">
    <name type="scientific">Chitinophaga fulva</name>
    <dbReference type="NCBI Taxonomy" id="2728842"/>
    <lineage>
        <taxon>Bacteria</taxon>
        <taxon>Pseudomonadati</taxon>
        <taxon>Bacteroidota</taxon>
        <taxon>Chitinophagia</taxon>
        <taxon>Chitinophagales</taxon>
        <taxon>Chitinophagaceae</taxon>
        <taxon>Chitinophaga</taxon>
    </lineage>
</organism>
<dbReference type="AlphaFoldDB" id="A0A848GMF9"/>
<dbReference type="Proteomes" id="UP000583266">
    <property type="component" value="Unassembled WGS sequence"/>
</dbReference>
<keyword evidence="2" id="KW-1185">Reference proteome</keyword>
<accession>A0A848GMF9</accession>